<evidence type="ECO:0000256" key="3">
    <source>
        <dbReference type="ARBA" id="ARBA00022801"/>
    </source>
</evidence>
<dbReference type="InterPro" id="IPR001087">
    <property type="entry name" value="GDSL"/>
</dbReference>
<dbReference type="AlphaFoldDB" id="A0A835D296"/>
<evidence type="ECO:0000256" key="5">
    <source>
        <dbReference type="SAM" id="SignalP"/>
    </source>
</evidence>
<keyword evidence="4" id="KW-0325">Glycoprotein</keyword>
<evidence type="ECO:0000313" key="6">
    <source>
        <dbReference type="EMBL" id="KAF8387868.1"/>
    </source>
</evidence>
<dbReference type="GO" id="GO:0016788">
    <property type="term" value="F:hydrolase activity, acting on ester bonds"/>
    <property type="evidence" value="ECO:0007669"/>
    <property type="project" value="InterPro"/>
</dbReference>
<evidence type="ECO:0000313" key="7">
    <source>
        <dbReference type="Proteomes" id="UP000655225"/>
    </source>
</evidence>
<sequence length="580" mass="64301">MATRSACFLLLLVSISLLLLPRPSAAQFPSCTFDSIYQLGDSISDTGNLIREVPIGAASAFARLPYGQNFFDKATGRCSNGLLMVDYLAKAAGLPLLNPYLKRDADFTQGVNFAVAGSTALDTSSLAKRNILSPVTNSSLNVQLEWFKTHLNSICNSKTECGQRLEMGLFMMGEIGGNDYNYAFFQGKTIGEVQKIVTDVVHNIKNAIREVINLGALRIVVPGNFPIGCFPIYLTAFKSNDSAAYDESKCLKDLNNFAMYHNNQLQQAIEELNRENPDVVVVYADYYNAFQGLLHHASYLGFDVRSVQKACCGTGGDYDFDLTRMCGAPGVPVCPNPDRRVSWDGVHPTQKAYKHMAEWLIQDIMPKIHCIRLEMGLFMMGEIGGNDYNYAFFQGKTIDEVQKIVTDVVHTIKNAIREVINLGALRIVVPGNFPIGCFPIYLTAFKSNDSAAYDESKCLKDLNNFAMYHNNQLQQAIEELNRENPDVVVVYADYYNAFQGLLHHASYLGFDAGSVQKACCGTGGDYDFDLTRMCGTPGVPVCPNPEGRVSWDGVHPTQKAYEHMAEWLIRDIMPKIHCIV</sequence>
<protein>
    <submittedName>
        <fullName evidence="6">Uncharacterized protein</fullName>
    </submittedName>
</protein>
<comment type="caution">
    <text evidence="6">The sequence shown here is derived from an EMBL/GenBank/DDBJ whole genome shotgun (WGS) entry which is preliminary data.</text>
</comment>
<keyword evidence="7" id="KW-1185">Reference proteome</keyword>
<dbReference type="OMA" id="VAGPCHA"/>
<dbReference type="EMBL" id="JABCRI010000020">
    <property type="protein sequence ID" value="KAF8387868.1"/>
    <property type="molecule type" value="Genomic_DNA"/>
</dbReference>
<evidence type="ECO:0000256" key="1">
    <source>
        <dbReference type="ARBA" id="ARBA00008668"/>
    </source>
</evidence>
<proteinExistence type="inferred from homology"/>
<feature type="signal peptide" evidence="5">
    <location>
        <begin position="1"/>
        <end position="26"/>
    </location>
</feature>
<organism evidence="6 7">
    <name type="scientific">Tetracentron sinense</name>
    <name type="common">Spur-leaf</name>
    <dbReference type="NCBI Taxonomy" id="13715"/>
    <lineage>
        <taxon>Eukaryota</taxon>
        <taxon>Viridiplantae</taxon>
        <taxon>Streptophyta</taxon>
        <taxon>Embryophyta</taxon>
        <taxon>Tracheophyta</taxon>
        <taxon>Spermatophyta</taxon>
        <taxon>Magnoliopsida</taxon>
        <taxon>Trochodendrales</taxon>
        <taxon>Trochodendraceae</taxon>
        <taxon>Tetracentron</taxon>
    </lineage>
</organism>
<keyword evidence="2 5" id="KW-0732">Signal</keyword>
<name>A0A835D296_TETSI</name>
<dbReference type="CDD" id="cd01837">
    <property type="entry name" value="SGNH_plant_lipase_like"/>
    <property type="match status" value="1"/>
</dbReference>
<reference evidence="6 7" key="1">
    <citation type="submission" date="2020-04" db="EMBL/GenBank/DDBJ databases">
        <title>Plant Genome Project.</title>
        <authorList>
            <person name="Zhang R.-G."/>
        </authorList>
    </citation>
    <scope>NUCLEOTIDE SEQUENCE [LARGE SCALE GENOMIC DNA]</scope>
    <source>
        <strain evidence="6">YNK0</strain>
        <tissue evidence="6">Leaf</tissue>
    </source>
</reference>
<keyword evidence="3" id="KW-0378">Hydrolase</keyword>
<dbReference type="PANTHER" id="PTHR22835:SF517">
    <property type="entry name" value="GDSL-LIKE LIPASE_ACYLHYDROLASE FAMILY PROTEIN, EXPRESSED"/>
    <property type="match status" value="1"/>
</dbReference>
<dbReference type="PANTHER" id="PTHR22835">
    <property type="entry name" value="ZINC FINGER FYVE DOMAIN CONTAINING PROTEIN"/>
    <property type="match status" value="1"/>
</dbReference>
<feature type="chain" id="PRO_5032540315" evidence="5">
    <location>
        <begin position="27"/>
        <end position="580"/>
    </location>
</feature>
<gene>
    <name evidence="6" type="ORF">HHK36_026530</name>
</gene>
<dbReference type="Gene3D" id="3.40.50.1110">
    <property type="entry name" value="SGNH hydrolase"/>
    <property type="match status" value="2"/>
</dbReference>
<accession>A0A835D296</accession>
<evidence type="ECO:0000256" key="4">
    <source>
        <dbReference type="ARBA" id="ARBA00023180"/>
    </source>
</evidence>
<dbReference type="SUPFAM" id="SSF52266">
    <property type="entry name" value="SGNH hydrolase"/>
    <property type="match status" value="2"/>
</dbReference>
<evidence type="ECO:0000256" key="2">
    <source>
        <dbReference type="ARBA" id="ARBA00022729"/>
    </source>
</evidence>
<dbReference type="Proteomes" id="UP000655225">
    <property type="component" value="Unassembled WGS sequence"/>
</dbReference>
<dbReference type="OrthoDB" id="1600564at2759"/>
<dbReference type="InterPro" id="IPR036514">
    <property type="entry name" value="SGNH_hydro_sf"/>
</dbReference>
<dbReference type="InterPro" id="IPR035669">
    <property type="entry name" value="SGNH_plant_lipase-like"/>
</dbReference>
<comment type="similarity">
    <text evidence="1">Belongs to the 'GDSL' lipolytic enzyme family.</text>
</comment>
<dbReference type="Pfam" id="PF00657">
    <property type="entry name" value="Lipase_GDSL"/>
    <property type="match status" value="2"/>
</dbReference>